<evidence type="ECO:0000313" key="2">
    <source>
        <dbReference type="Proteomes" id="UP001208570"/>
    </source>
</evidence>
<dbReference type="Gene3D" id="2.40.128.20">
    <property type="match status" value="3"/>
</dbReference>
<accession>A0AAD9KB56</accession>
<reference evidence="1" key="1">
    <citation type="journal article" date="2023" name="Mol. Biol. Evol.">
        <title>Third-Generation Sequencing Reveals the Adaptive Role of the Epigenome in Three Deep-Sea Polychaetes.</title>
        <authorList>
            <person name="Perez M."/>
            <person name="Aroh O."/>
            <person name="Sun Y."/>
            <person name="Lan Y."/>
            <person name="Juniper S.K."/>
            <person name="Young C.R."/>
            <person name="Angers B."/>
            <person name="Qian P.Y."/>
        </authorList>
    </citation>
    <scope>NUCLEOTIDE SEQUENCE</scope>
    <source>
        <strain evidence="1">P08H-3</strain>
    </source>
</reference>
<name>A0AAD9KB56_9ANNE</name>
<dbReference type="GO" id="GO:0005501">
    <property type="term" value="F:retinoid binding"/>
    <property type="evidence" value="ECO:0007669"/>
    <property type="project" value="InterPro"/>
</dbReference>
<dbReference type="Proteomes" id="UP001208570">
    <property type="component" value="Unassembled WGS sequence"/>
</dbReference>
<keyword evidence="2" id="KW-1185">Reference proteome</keyword>
<dbReference type="SUPFAM" id="SSF50814">
    <property type="entry name" value="Lipocalins"/>
    <property type="match status" value="4"/>
</dbReference>
<gene>
    <name evidence="1" type="ORF">LSH36_22g07032</name>
</gene>
<dbReference type="PROSITE" id="PS50007">
    <property type="entry name" value="PIPLC_X_DOMAIN"/>
    <property type="match status" value="1"/>
</dbReference>
<dbReference type="PANTHER" id="PTHR11873:SF0">
    <property type="entry name" value="LIPOCALIN-RELATED PROTEIN"/>
    <property type="match status" value="1"/>
</dbReference>
<organism evidence="1 2">
    <name type="scientific">Paralvinella palmiformis</name>
    <dbReference type="NCBI Taxonomy" id="53620"/>
    <lineage>
        <taxon>Eukaryota</taxon>
        <taxon>Metazoa</taxon>
        <taxon>Spiralia</taxon>
        <taxon>Lophotrochozoa</taxon>
        <taxon>Annelida</taxon>
        <taxon>Polychaeta</taxon>
        <taxon>Sedentaria</taxon>
        <taxon>Canalipalpata</taxon>
        <taxon>Terebellida</taxon>
        <taxon>Terebelliformia</taxon>
        <taxon>Alvinellidae</taxon>
        <taxon>Paralvinella</taxon>
    </lineage>
</organism>
<dbReference type="PROSITE" id="PS00213">
    <property type="entry name" value="LIPOCALIN"/>
    <property type="match status" value="1"/>
</dbReference>
<protein>
    <submittedName>
        <fullName evidence="1">Uncharacterized protein</fullName>
    </submittedName>
</protein>
<dbReference type="EMBL" id="JAODUP010000022">
    <property type="protein sequence ID" value="KAK2167931.1"/>
    <property type="molecule type" value="Genomic_DNA"/>
</dbReference>
<evidence type="ECO:0000313" key="1">
    <source>
        <dbReference type="EMBL" id="KAK2167931.1"/>
    </source>
</evidence>
<dbReference type="InterPro" id="IPR012674">
    <property type="entry name" value="Calycin"/>
</dbReference>
<dbReference type="PANTHER" id="PTHR11873">
    <property type="entry name" value="RETINOL-BINDING PROTEIN 4"/>
    <property type="match status" value="1"/>
</dbReference>
<dbReference type="InterPro" id="IPR002449">
    <property type="entry name" value="Retinol-bd/Purpurin"/>
</dbReference>
<comment type="caution">
    <text evidence="1">The sequence shown here is derived from an EMBL/GenBank/DDBJ whole genome shotgun (WGS) entry which is preliminary data.</text>
</comment>
<dbReference type="AlphaFoldDB" id="A0AAD9KB56"/>
<sequence length="789" mass="90102">MKITIDNQPGTAKWLVSDKHRQGVVRVLYTDYDYAVLYTCYDIFDDGHCKPDSTFVDIVSRHKHGISADVRKVITKTLNDVCYQLGDFEAVSYYDHCEISHKDNRHCSMDDMPIVSDFELDHFSGSWYSYAEFKGGSSFDMASLFLHNNDDELLVIFRGQRSGHCLSPISYRLKSSVNTSVADFITPTRREPFALRKKVKLEEMCIAGILAKVGKPTDWDDRMEKVPAVLIPYYNFAQDGQIFEGDRVVIPNILRNQMEENIHGGRGVEQTCLRRAREALEWPARLRVLFTDYNSALISICNYLDEDSYCMPGHGSVILYTRTGAITKRTQQMMVQAENTICLADNELVLIQHQALKCEPKVIQCVPQDLPVKENLDLNKYSGSWYKVAQLFSTTEWQWDGMRIYTENGIYMAAMTRVRFGVCEGTYISEITRYLTSQTADLYLQQQQQQQQQRLQRTLYIRILYTDYDHYSLVYGCNKFDVENGCTPGNDYVYVYSRTNVINEGQLRQIVSSVQEYCFTERQFDLVKPAGCLFDLDLPHHCTIDQLPVENHFDENIFRITGSWYLLYTIRTLIESSHSTHIDIQSLKDKALLIASVNSRSGSCSRTVYIVLVHTEVPGQYVAGLVLFHLTTIDDHLVVYKCIDVDLDGSCSQTSAQVDVYARDIDEVAPQTLIKLHQHIRQACFEPGDLGSVNHEEGSKGSLHLDQGPQLTLVRPEQATGPHAVLRALPLKLSREDLLEFNKQDSSGIGHTAMRVRMPEEEINKLTFQNHHNNSHCHSSYIPCSSPMA</sequence>
<dbReference type="InterPro" id="IPR022272">
    <property type="entry name" value="Lipocalin_CS"/>
</dbReference>
<proteinExistence type="predicted"/>
<dbReference type="GO" id="GO:0034632">
    <property type="term" value="F:retinol transmembrane transporter activity"/>
    <property type="evidence" value="ECO:0007669"/>
    <property type="project" value="InterPro"/>
</dbReference>